<sequence length="638" mass="72167">MSVELLHGSPEPPSDDIYDNWYIDDPQEPEVPPDEIIPDCDLTLPDGMYHLILAPVSLCAILLLSFLVQRKRLCKSCCWGLPGLLSPLNLLEDSGNRWIPCAVFGLLFSSLCRLLLDSTTLDFLPEICNAHQALWKILALFYYPALYYPLLACNSLERVVGYLVGTILSWLHCGALIWQKIDCPQTPKFYRYYSLLATLPQIGCLLVLSAVYPALLLYKLRKPRRSDQKTHRNYYLKYLSRLLNRKPSNGSKNLGTPGSQVFRTIFSYLYPPNTDVCLSLKPVLAVTASMLSGYQVALLLLVVFLPTVQKIRKSINEEFILVLAGFGLNVDENKTAAVEFIVYYIWVVEVCYIAAMVLSCIVTVTMLLRSLVKHRWALQSLCAGQSSLVFLDSRSPSPSPSVLSSWMGHISYQAAFTCIGLIIQIVVLFVAHVCVTFLIVIPIVYGKFQIILHFLKMSWPYWLLLFLVTVLQYVCSRFLFLEGHPSQTTNRKSLFLLTYLLLPVNVLRGGLVSIARLLVSAIFNLIHFCRMDLSLLQHSVQGWDPGYRNYCNFLMLEVSECHPLVRAFCLLLKPQQGKHPDLEEGIHLMPPDGRSHKGGRSQLARARWNLAYTLIHNPSLHSQRIPTCSNGTPRLQPT</sequence>
<evidence type="ECO:0000256" key="8">
    <source>
        <dbReference type="ARBA" id="ARBA00023072"/>
    </source>
</evidence>
<dbReference type="EMBL" id="OW240914">
    <property type="protein sequence ID" value="CAH2273337.1"/>
    <property type="molecule type" value="Genomic_DNA"/>
</dbReference>
<feature type="transmembrane region" description="Helical" evidence="11">
    <location>
        <begin position="48"/>
        <end position="68"/>
    </location>
</feature>
<feature type="transmembrane region" description="Helical" evidence="11">
    <location>
        <begin position="414"/>
        <end position="441"/>
    </location>
</feature>
<keyword evidence="5 11" id="KW-0812">Transmembrane</keyword>
<keyword evidence="7 11" id="KW-1133">Transmembrane helix</keyword>
<evidence type="ECO:0000256" key="2">
    <source>
        <dbReference type="ARBA" id="ARBA00014411"/>
    </source>
</evidence>
<accession>A0AAD1RK54</accession>
<gene>
    <name evidence="12" type="ORF">PECUL_23A040888</name>
</gene>
<keyword evidence="3" id="KW-0813">Transport</keyword>
<keyword evidence="9 11" id="KW-0472">Membrane</keyword>
<dbReference type="Proteomes" id="UP001295444">
    <property type="component" value="Chromosome 03"/>
</dbReference>
<evidence type="ECO:0000256" key="3">
    <source>
        <dbReference type="ARBA" id="ARBA00022448"/>
    </source>
</evidence>
<feature type="transmembrane region" description="Helical" evidence="11">
    <location>
        <begin position="132"/>
        <end position="152"/>
    </location>
</feature>
<dbReference type="GO" id="GO:0034632">
    <property type="term" value="F:retinol transmembrane transporter activity"/>
    <property type="evidence" value="ECO:0007669"/>
    <property type="project" value="InterPro"/>
</dbReference>
<feature type="transmembrane region" description="Helical" evidence="11">
    <location>
        <begin position="198"/>
        <end position="218"/>
    </location>
</feature>
<dbReference type="GO" id="GO:0019841">
    <property type="term" value="F:retinol binding"/>
    <property type="evidence" value="ECO:0007669"/>
    <property type="project" value="UniProtKB-KW"/>
</dbReference>
<feature type="transmembrane region" description="Helical" evidence="11">
    <location>
        <begin position="98"/>
        <end position="116"/>
    </location>
</feature>
<organism evidence="12 13">
    <name type="scientific">Pelobates cultripes</name>
    <name type="common">Western spadefoot toad</name>
    <dbReference type="NCBI Taxonomy" id="61616"/>
    <lineage>
        <taxon>Eukaryota</taxon>
        <taxon>Metazoa</taxon>
        <taxon>Chordata</taxon>
        <taxon>Craniata</taxon>
        <taxon>Vertebrata</taxon>
        <taxon>Euteleostomi</taxon>
        <taxon>Amphibia</taxon>
        <taxon>Batrachia</taxon>
        <taxon>Anura</taxon>
        <taxon>Pelobatoidea</taxon>
        <taxon>Pelobatidae</taxon>
        <taxon>Pelobates</taxon>
    </lineage>
</organism>
<evidence type="ECO:0000313" key="12">
    <source>
        <dbReference type="EMBL" id="CAH2273337.1"/>
    </source>
</evidence>
<evidence type="ECO:0000256" key="1">
    <source>
        <dbReference type="ARBA" id="ARBA00004651"/>
    </source>
</evidence>
<dbReference type="PANTHER" id="PTHR21444:SF16">
    <property type="entry name" value="RECEPTOR FOR RETINOL UPTAKE STRA6"/>
    <property type="match status" value="1"/>
</dbReference>
<keyword evidence="13" id="KW-1185">Reference proteome</keyword>
<keyword evidence="10" id="KW-0675">Receptor</keyword>
<reference evidence="12" key="1">
    <citation type="submission" date="2022-03" db="EMBL/GenBank/DDBJ databases">
        <authorList>
            <person name="Alioto T."/>
            <person name="Alioto T."/>
            <person name="Gomez Garrido J."/>
        </authorList>
    </citation>
    <scope>NUCLEOTIDE SEQUENCE</scope>
</reference>
<evidence type="ECO:0000256" key="5">
    <source>
        <dbReference type="ARBA" id="ARBA00022692"/>
    </source>
</evidence>
<keyword evidence="6" id="KW-0845">Vitamin A</keyword>
<evidence type="ECO:0000256" key="10">
    <source>
        <dbReference type="ARBA" id="ARBA00023170"/>
    </source>
</evidence>
<evidence type="ECO:0000256" key="7">
    <source>
        <dbReference type="ARBA" id="ARBA00022989"/>
    </source>
</evidence>
<dbReference type="PANTHER" id="PTHR21444">
    <property type="entry name" value="COILED-COIL DOMAIN-CONTAINING PROTEIN 180"/>
    <property type="match status" value="1"/>
</dbReference>
<feature type="transmembrane region" description="Helical" evidence="11">
    <location>
        <begin position="461"/>
        <end position="481"/>
    </location>
</feature>
<dbReference type="AlphaFoldDB" id="A0AAD1RK54"/>
<keyword evidence="8" id="KW-0683">Retinol-binding</keyword>
<feature type="transmembrane region" description="Helical" evidence="11">
    <location>
        <begin position="341"/>
        <end position="368"/>
    </location>
</feature>
<protein>
    <recommendedName>
        <fullName evidence="2">Receptor for retinol uptake STRA6</fullName>
    </recommendedName>
</protein>
<evidence type="ECO:0000256" key="6">
    <source>
        <dbReference type="ARBA" id="ARBA00022893"/>
    </source>
</evidence>
<dbReference type="GO" id="GO:0005886">
    <property type="term" value="C:plasma membrane"/>
    <property type="evidence" value="ECO:0007669"/>
    <property type="project" value="UniProtKB-SubCell"/>
</dbReference>
<dbReference type="GO" id="GO:0038023">
    <property type="term" value="F:signaling receptor activity"/>
    <property type="evidence" value="ECO:0007669"/>
    <property type="project" value="InterPro"/>
</dbReference>
<keyword evidence="4" id="KW-1003">Cell membrane</keyword>
<feature type="transmembrane region" description="Helical" evidence="11">
    <location>
        <begin position="493"/>
        <end position="519"/>
    </location>
</feature>
<name>A0AAD1RK54_PELCU</name>
<feature type="transmembrane region" description="Helical" evidence="11">
    <location>
        <begin position="283"/>
        <end position="305"/>
    </location>
</feature>
<evidence type="ECO:0000313" key="13">
    <source>
        <dbReference type="Proteomes" id="UP001295444"/>
    </source>
</evidence>
<evidence type="ECO:0000256" key="11">
    <source>
        <dbReference type="SAM" id="Phobius"/>
    </source>
</evidence>
<proteinExistence type="predicted"/>
<dbReference type="Pfam" id="PF14752">
    <property type="entry name" value="RBP_receptor"/>
    <property type="match status" value="1"/>
</dbReference>
<dbReference type="InterPro" id="IPR026612">
    <property type="entry name" value="STRA6-like"/>
</dbReference>
<comment type="subcellular location">
    <subcellularLocation>
        <location evidence="1">Cell membrane</location>
        <topology evidence="1">Multi-pass membrane protein</topology>
    </subcellularLocation>
</comment>
<feature type="transmembrane region" description="Helical" evidence="11">
    <location>
        <begin position="159"/>
        <end position="178"/>
    </location>
</feature>
<dbReference type="GO" id="GO:0071939">
    <property type="term" value="P:vitamin A import into cell"/>
    <property type="evidence" value="ECO:0007669"/>
    <property type="project" value="TreeGrafter"/>
</dbReference>
<evidence type="ECO:0000256" key="9">
    <source>
        <dbReference type="ARBA" id="ARBA00023136"/>
    </source>
</evidence>
<dbReference type="GO" id="GO:0016918">
    <property type="term" value="F:retinal binding"/>
    <property type="evidence" value="ECO:0007669"/>
    <property type="project" value="UniProtKB-KW"/>
</dbReference>
<evidence type="ECO:0000256" key="4">
    <source>
        <dbReference type="ARBA" id="ARBA00022475"/>
    </source>
</evidence>